<dbReference type="Gene3D" id="3.40.50.410">
    <property type="entry name" value="von Willebrand factor, type A domain"/>
    <property type="match status" value="2"/>
</dbReference>
<dbReference type="EMBL" id="LS483254">
    <property type="protein sequence ID" value="SQD92933.1"/>
    <property type="molecule type" value="Genomic_DNA"/>
</dbReference>
<proteinExistence type="predicted"/>
<keyword evidence="3" id="KW-1185">Reference proteome</keyword>
<feature type="domain" description="VWFA" evidence="1">
    <location>
        <begin position="376"/>
        <end position="549"/>
    </location>
</feature>
<organism evidence="2 3">
    <name type="scientific">Candidatus Bipolaricaulis anaerobius</name>
    <dbReference type="NCBI Taxonomy" id="2026885"/>
    <lineage>
        <taxon>Bacteria</taxon>
        <taxon>Candidatus Bipolaricaulota</taxon>
        <taxon>Candidatus Bipolaricaulia</taxon>
        <taxon>Candidatus Bipolaricaulales</taxon>
        <taxon>Candidatus Bipolaricaulaceae</taxon>
        <taxon>Candidatus Bipolaricaulis</taxon>
    </lineage>
</organism>
<dbReference type="InterPro" id="IPR036465">
    <property type="entry name" value="vWFA_dom_sf"/>
</dbReference>
<gene>
    <name evidence="2" type="ORF">BARAN1_0909</name>
</gene>
<dbReference type="KEGG" id="bana:BARAN1_0909"/>
<sequence>MRFLTPWALAGLVPAVVVLILSLRRRALLGRAVTLALLALALAGPEVAVRQTGETVLFLVDRSASVGEEATNALPELTSSVLARGGKVGVISFADGSQVSQWPGVGEIPNGGAFSSFGTNIGAAVDLALALAPAGAQIVLLSDGRATGGDLLAAAARARSQRVPIHVCSVGQTDLVRLAEFTGPREAPLGTIALAATVEASQPTAATAHLYRGGEEIRAIPLDLPAGRTRLSLADAPPEAGFWSYRVEVRANGDRIPENNALPWGVAVGEPPGIVVVGLGPTATDELLTAAGLTFRRREALAVEDLAGAGLVILDDYPLALLGTRTLDALRSYVAGGGGLLVIQGRQAVAGYLGPVEELLPVTYTVPERVQEATAAVVFVLDRSSSMSAQAGGATKIDLLKEAAAAAVEAMPGEDIVGAVAFDRYPQWIVRPGPVSEVREELFEGLRRLTADGGTYLFTALDQAVKALLPLEARVRHAIVISDGKTIRDEAALSALLAEVSETGVGVTTIAIGTDPDPEVLRTLAEVSGGRSYELAAMTDLRPVLVQETERVSRPRFMERETAVLPGPGATAFPLSGELPPLAGYTLTFPKPTADVAFLSPAGDPLLARWRVGLGQVAVLNADMSGIWTRDWLRSPQLGELWGLLLGHLWGERQRVRVDWEVVGPTLRLGVEAAEGGRWTNRLELTGELVGPRRSWSLSFEQVAPGRYEASLATPGSGAYLLTVSEPSGRYGGSFPVVLPYSAELAAFGPDLDALSTIARLSGGEFVRDELLPPSSGAGRAWTPIGRALLWAAACSLLLDLALRKLLV</sequence>
<dbReference type="InterPro" id="IPR029062">
    <property type="entry name" value="Class_I_gatase-like"/>
</dbReference>
<dbReference type="PANTHER" id="PTHR37947">
    <property type="entry name" value="BLL2462 PROTEIN"/>
    <property type="match status" value="1"/>
</dbReference>
<dbReference type="PANTHER" id="PTHR37947:SF2">
    <property type="entry name" value="VON WILLEBRAND FACTOR TYPE A"/>
    <property type="match status" value="1"/>
</dbReference>
<dbReference type="OrthoDB" id="9781333at2"/>
<name>A0A2X3K7E7_9BACT</name>
<protein>
    <submittedName>
        <fullName evidence="2">Putative von Willebrand factor type A</fullName>
    </submittedName>
</protein>
<dbReference type="InterPro" id="IPR002035">
    <property type="entry name" value="VWF_A"/>
</dbReference>
<dbReference type="SMART" id="SM00327">
    <property type="entry name" value="VWA"/>
    <property type="match status" value="2"/>
</dbReference>
<dbReference type="RefSeq" id="WP_157959470.1">
    <property type="nucleotide sequence ID" value="NZ_LS483254.1"/>
</dbReference>
<evidence type="ECO:0000313" key="3">
    <source>
        <dbReference type="Proteomes" id="UP000249818"/>
    </source>
</evidence>
<accession>A0A2X3K7E7</accession>
<evidence type="ECO:0000313" key="2">
    <source>
        <dbReference type="EMBL" id="SQD92933.1"/>
    </source>
</evidence>
<dbReference type="Proteomes" id="UP000249818">
    <property type="component" value="Chromosome BARAN1"/>
</dbReference>
<dbReference type="PROSITE" id="PS50234">
    <property type="entry name" value="VWFA"/>
    <property type="match status" value="1"/>
</dbReference>
<dbReference type="Pfam" id="PF13768">
    <property type="entry name" value="VWA_3"/>
    <property type="match status" value="1"/>
</dbReference>
<reference evidence="3" key="1">
    <citation type="submission" date="2018-05" db="EMBL/GenBank/DDBJ databases">
        <authorList>
            <person name="Hao L."/>
        </authorList>
    </citation>
    <scope>NUCLEOTIDE SEQUENCE [LARGE SCALE GENOMIC DNA]</scope>
</reference>
<dbReference type="AlphaFoldDB" id="A0A2X3K7E7"/>
<dbReference type="SUPFAM" id="SSF52317">
    <property type="entry name" value="Class I glutamine amidotransferase-like"/>
    <property type="match status" value="1"/>
</dbReference>
<evidence type="ECO:0000259" key="1">
    <source>
        <dbReference type="PROSITE" id="PS50234"/>
    </source>
</evidence>
<dbReference type="SUPFAM" id="SSF53300">
    <property type="entry name" value="vWA-like"/>
    <property type="match status" value="2"/>
</dbReference>